<evidence type="ECO:0000256" key="1">
    <source>
        <dbReference type="SAM" id="MobiDB-lite"/>
    </source>
</evidence>
<dbReference type="EMBL" id="JADPUN010000075">
    <property type="protein sequence ID" value="MBF9128408.1"/>
    <property type="molecule type" value="Genomic_DNA"/>
</dbReference>
<evidence type="ECO:0008006" key="4">
    <source>
        <dbReference type="Google" id="ProtNLM"/>
    </source>
</evidence>
<sequence>MNPIFGRWLPAIAETAVTRWLPAIAAHPAVRRLPAVAETPVARRTALAVAGLTCAAACSAVAGPAGTVAAGGGDHGTQPAAYSQTVRADQPQDGAAQDPSAQDKPADGGKTDEGKTEDGKTEDGKTDDGNSDAKPSRDKLVPHGVQGYQSRIDLDDDQRDNAREIVRTARKLNMGQRGAVIGVATALQESKLRNLGHLGDWNDHDSLGLFQQRPSSGWGSPDQITDRDYSAGAFFDGLRRINNWRDLPLTDAAQAVQVSAYPFAYAQWENQAADIVQDVWSR</sequence>
<comment type="caution">
    <text evidence="2">The sequence shown here is derived from an EMBL/GenBank/DDBJ whole genome shotgun (WGS) entry which is preliminary data.</text>
</comment>
<keyword evidence="3" id="KW-1185">Reference proteome</keyword>
<reference evidence="2 3" key="1">
    <citation type="submission" date="2020-11" db="EMBL/GenBank/DDBJ databases">
        <title>A novel isolate from a Black sea contaminated sediment with potential to produce alkanes: Plantactinospora alkalitolerans sp. nov.</title>
        <authorList>
            <person name="Carro L."/>
            <person name="Veyisoglu A."/>
            <person name="Guven K."/>
            <person name="Schumann P."/>
            <person name="Klenk H.-P."/>
            <person name="Sahin N."/>
        </authorList>
    </citation>
    <scope>NUCLEOTIDE SEQUENCE [LARGE SCALE GENOMIC DNA]</scope>
    <source>
        <strain evidence="2 3">S1510</strain>
    </source>
</reference>
<gene>
    <name evidence="2" type="ORF">I0C86_05295</name>
</gene>
<name>A0ABS0GQZ5_9ACTN</name>
<accession>A0ABS0GQZ5</accession>
<proteinExistence type="predicted"/>
<feature type="compositionally biased region" description="Basic and acidic residues" evidence="1">
    <location>
        <begin position="104"/>
        <end position="128"/>
    </location>
</feature>
<organism evidence="2 3">
    <name type="scientific">Plantactinospora alkalitolerans</name>
    <dbReference type="NCBI Taxonomy" id="2789879"/>
    <lineage>
        <taxon>Bacteria</taxon>
        <taxon>Bacillati</taxon>
        <taxon>Actinomycetota</taxon>
        <taxon>Actinomycetes</taxon>
        <taxon>Micromonosporales</taxon>
        <taxon>Micromonosporaceae</taxon>
        <taxon>Plantactinospora</taxon>
    </lineage>
</organism>
<evidence type="ECO:0000313" key="3">
    <source>
        <dbReference type="Proteomes" id="UP000638560"/>
    </source>
</evidence>
<dbReference type="Proteomes" id="UP000638560">
    <property type="component" value="Unassembled WGS sequence"/>
</dbReference>
<protein>
    <recommendedName>
        <fullName evidence="4">Secreted protein</fullName>
    </recommendedName>
</protein>
<feature type="region of interest" description="Disordered" evidence="1">
    <location>
        <begin position="76"/>
        <end position="156"/>
    </location>
</feature>
<dbReference type="RefSeq" id="WP_196200061.1">
    <property type="nucleotide sequence ID" value="NZ_JADPUN010000075.1"/>
</dbReference>
<evidence type="ECO:0000313" key="2">
    <source>
        <dbReference type="EMBL" id="MBF9128408.1"/>
    </source>
</evidence>